<dbReference type="InterPro" id="IPR009080">
    <property type="entry name" value="tRNAsynth_Ia_anticodon-bd"/>
</dbReference>
<dbReference type="GO" id="GO:0005829">
    <property type="term" value="C:cytosol"/>
    <property type="evidence" value="ECO:0007669"/>
    <property type="project" value="TreeGrafter"/>
</dbReference>
<dbReference type="NCBIfam" id="TIGR00422">
    <property type="entry name" value="valS"/>
    <property type="match status" value="1"/>
</dbReference>
<reference evidence="11 12" key="1">
    <citation type="submission" date="2019-10" db="EMBL/GenBank/DDBJ databases">
        <authorList>
            <person name="Palmer J.M."/>
        </authorList>
    </citation>
    <scope>NUCLEOTIDE SEQUENCE [LARGE SCALE GENOMIC DNA]</scope>
    <source>
        <strain evidence="11 12">TWF696</strain>
    </source>
</reference>
<evidence type="ECO:0000256" key="2">
    <source>
        <dbReference type="ARBA" id="ARBA00022598"/>
    </source>
</evidence>
<keyword evidence="2 11" id="KW-0436">Ligase</keyword>
<feature type="domain" description="Methionyl/Valyl/Leucyl/Isoleucyl-tRNA synthetase anticodon-binding" evidence="10">
    <location>
        <begin position="840"/>
        <end position="962"/>
    </location>
</feature>
<dbReference type="InterPro" id="IPR014729">
    <property type="entry name" value="Rossmann-like_a/b/a_fold"/>
</dbReference>
<dbReference type="InterPro" id="IPR033705">
    <property type="entry name" value="Anticodon_Ia_Val"/>
</dbReference>
<dbReference type="Gene3D" id="1.10.730.10">
    <property type="entry name" value="Isoleucyl-tRNA Synthetase, Domain 1"/>
    <property type="match status" value="1"/>
</dbReference>
<name>A0AAV9UWJ9_9PEZI</name>
<dbReference type="PANTHER" id="PTHR11946:SF114">
    <property type="entry name" value="VALINE--TRNA LIGASE, MITOCHONDRIAL"/>
    <property type="match status" value="1"/>
</dbReference>
<keyword evidence="5" id="KW-0648">Protein biosynthesis</keyword>
<protein>
    <recommendedName>
        <fullName evidence="1">valine--tRNA ligase</fullName>
        <ecNumber evidence="1">6.1.1.9</ecNumber>
    </recommendedName>
    <alternativeName>
        <fullName evidence="7">Valyl-tRNA synthetase</fullName>
    </alternativeName>
</protein>
<dbReference type="PRINTS" id="PR00986">
    <property type="entry name" value="TRNASYNTHVAL"/>
</dbReference>
<feature type="compositionally biased region" description="Low complexity" evidence="8">
    <location>
        <begin position="43"/>
        <end position="57"/>
    </location>
</feature>
<keyword evidence="6" id="KW-0030">Aminoacyl-tRNA synthetase</keyword>
<gene>
    <name evidence="11" type="primary">VAS1</name>
    <name evidence="11" type="ORF">TWF696_005758</name>
</gene>
<evidence type="ECO:0000313" key="12">
    <source>
        <dbReference type="Proteomes" id="UP001375240"/>
    </source>
</evidence>
<dbReference type="Gene3D" id="3.40.50.620">
    <property type="entry name" value="HUPs"/>
    <property type="match status" value="2"/>
</dbReference>
<feature type="compositionally biased region" description="Low complexity" evidence="8">
    <location>
        <begin position="65"/>
        <end position="74"/>
    </location>
</feature>
<keyword evidence="3" id="KW-0547">Nucleotide-binding</keyword>
<feature type="region of interest" description="Disordered" evidence="8">
    <location>
        <begin position="33"/>
        <end position="83"/>
    </location>
</feature>
<accession>A0AAV9UWJ9</accession>
<dbReference type="AlphaFoldDB" id="A0AAV9UWJ9"/>
<sequence>MTISKPTLSTYQPKEIEEKWYGVWEREGYFQPTISAPESDANSLTSPSLEGSGSLPLAINNGEQQNGETTTNDSTTDDQDSEVASIPGAYPLQIATQETYFNGEADTPDTPISEDHVELLPAPVIYDGAVSETDDLSHLNALVVGGEILNGLSKDLIAITNGDAIWRQCGVNSPSPSDIHEKPETPVFSIIAPPQNITGNLHYGHALAISIQDLLARWHRMRGFNTLFTTGTNHAGLATEWVIAKKILLKKNRSRLRVGPHVLLYHIKNWQNECQPKIRSTCKRLGASIDWDREAYTMDEQRSAAVSEAFVRLHQAGFIRRERKVVHWSTELRTTLTDSEVHTMEIPGGTFLEVPGIEDEVQFGMLYYFKYWVVRDDGTGFWIYPVARRPELLLADTGIAVHPADERYTDLVGLFARHPFSNRLLEIVTDSTVDPRFGTGMVTVAPAHDHVAAGIASRNRLESVVVFKDDGSVNDMGESFEDQDRFAARLNIIESLKVKGLYIKEEPCDSSILICNRTGTIIEPMLKPQWWLKTGYLSKAAKKAVEDGKIKMAPKSIKDEFLSGLDGPQEDLCISRQTWLGHKIPWWLLIFRDERRWGRMPDCWDHNRLYVAMTEEEAYRQARKRYAGRDFELEPGWDVMDSWFSAAIWPLAVLGWPKATPEFKEFYPTSILTTGADTLSWVTRTIMLSLELTGEVPFREVYFHPLFKDIEGVKMSKSAGNVIDPIDFIEGSTLEDLSAKLLDGNLAPDTDEYRVAQNYNATCFPNGFPECGADALRFALIKSIYGGMDVFLDIDEVAGCREFCNSIYEVFHDAAALIPKHFRREGPGFEPLETSNMVAKYVFHLFSAACQGVNEALKERRFSNAAAILHDLWINQIRDQYLVRIKSSLPGYTEPEKASMGQALFAVIDGALRLTHPFMPFITEELWQKLPHQCEDGEFQSIMVAPYPDYVPEENEFETEGAYGALVDVAGSAQQLSLRDRRLWAQNILPKDQIQYSGARCRRI</sequence>
<dbReference type="Proteomes" id="UP001375240">
    <property type="component" value="Unassembled WGS sequence"/>
</dbReference>
<feature type="domain" description="Aminoacyl-tRNA synthetase class Ia" evidence="9">
    <location>
        <begin position="182"/>
        <end position="786"/>
    </location>
</feature>
<comment type="caution">
    <text evidence="11">The sequence shown here is derived from an EMBL/GenBank/DDBJ whole genome shotgun (WGS) entry which is preliminary data.</text>
</comment>
<dbReference type="GO" id="GO:0002161">
    <property type="term" value="F:aminoacyl-tRNA deacylase activity"/>
    <property type="evidence" value="ECO:0007669"/>
    <property type="project" value="InterPro"/>
</dbReference>
<dbReference type="PANTHER" id="PTHR11946">
    <property type="entry name" value="VALYL-TRNA SYNTHETASES"/>
    <property type="match status" value="1"/>
</dbReference>
<dbReference type="Pfam" id="PF08264">
    <property type="entry name" value="Anticodon_1"/>
    <property type="match status" value="1"/>
</dbReference>
<dbReference type="Pfam" id="PF00133">
    <property type="entry name" value="tRNA-synt_1"/>
    <property type="match status" value="1"/>
</dbReference>
<evidence type="ECO:0000256" key="8">
    <source>
        <dbReference type="SAM" id="MobiDB-lite"/>
    </source>
</evidence>
<dbReference type="SUPFAM" id="SSF52374">
    <property type="entry name" value="Nucleotidylyl transferase"/>
    <property type="match status" value="1"/>
</dbReference>
<dbReference type="GO" id="GO:0006438">
    <property type="term" value="P:valyl-tRNA aminoacylation"/>
    <property type="evidence" value="ECO:0007669"/>
    <property type="project" value="InterPro"/>
</dbReference>
<evidence type="ECO:0000256" key="4">
    <source>
        <dbReference type="ARBA" id="ARBA00022840"/>
    </source>
</evidence>
<evidence type="ECO:0000256" key="5">
    <source>
        <dbReference type="ARBA" id="ARBA00022917"/>
    </source>
</evidence>
<evidence type="ECO:0000256" key="6">
    <source>
        <dbReference type="ARBA" id="ARBA00023146"/>
    </source>
</evidence>
<dbReference type="InterPro" id="IPR002303">
    <property type="entry name" value="Valyl-tRNA_ligase"/>
</dbReference>
<dbReference type="InterPro" id="IPR013155">
    <property type="entry name" value="M/V/L/I-tRNA-synth_anticd-bd"/>
</dbReference>
<evidence type="ECO:0000256" key="3">
    <source>
        <dbReference type="ARBA" id="ARBA00022741"/>
    </source>
</evidence>
<evidence type="ECO:0000256" key="7">
    <source>
        <dbReference type="ARBA" id="ARBA00029936"/>
    </source>
</evidence>
<dbReference type="GO" id="GO:0004832">
    <property type="term" value="F:valine-tRNA ligase activity"/>
    <property type="evidence" value="ECO:0007669"/>
    <property type="project" value="UniProtKB-EC"/>
</dbReference>
<dbReference type="SUPFAM" id="SSF47323">
    <property type="entry name" value="Anticodon-binding domain of a subclass of class I aminoacyl-tRNA synthetases"/>
    <property type="match status" value="1"/>
</dbReference>
<dbReference type="Gene3D" id="3.90.740.10">
    <property type="entry name" value="Valyl/Leucyl/Isoleucyl-tRNA synthetase, editing domain"/>
    <property type="match status" value="1"/>
</dbReference>
<dbReference type="EC" id="6.1.1.9" evidence="1"/>
<dbReference type="InterPro" id="IPR002300">
    <property type="entry name" value="aa-tRNA-synth_Ia"/>
</dbReference>
<feature type="compositionally biased region" description="Polar residues" evidence="8">
    <location>
        <begin position="33"/>
        <end position="42"/>
    </location>
</feature>
<dbReference type="SUPFAM" id="SSF50677">
    <property type="entry name" value="ValRS/IleRS/LeuRS editing domain"/>
    <property type="match status" value="1"/>
</dbReference>
<organism evidence="11 12">
    <name type="scientific">Orbilia brochopaga</name>
    <dbReference type="NCBI Taxonomy" id="3140254"/>
    <lineage>
        <taxon>Eukaryota</taxon>
        <taxon>Fungi</taxon>
        <taxon>Dikarya</taxon>
        <taxon>Ascomycota</taxon>
        <taxon>Pezizomycotina</taxon>
        <taxon>Orbiliomycetes</taxon>
        <taxon>Orbiliales</taxon>
        <taxon>Orbiliaceae</taxon>
        <taxon>Orbilia</taxon>
    </lineage>
</organism>
<evidence type="ECO:0000256" key="1">
    <source>
        <dbReference type="ARBA" id="ARBA00013169"/>
    </source>
</evidence>
<proteinExistence type="predicted"/>
<keyword evidence="12" id="KW-1185">Reference proteome</keyword>
<dbReference type="GO" id="GO:0005524">
    <property type="term" value="F:ATP binding"/>
    <property type="evidence" value="ECO:0007669"/>
    <property type="project" value="UniProtKB-KW"/>
</dbReference>
<dbReference type="EMBL" id="JAVHNQ010000004">
    <property type="protein sequence ID" value="KAK6349474.1"/>
    <property type="molecule type" value="Genomic_DNA"/>
</dbReference>
<evidence type="ECO:0000259" key="10">
    <source>
        <dbReference type="Pfam" id="PF08264"/>
    </source>
</evidence>
<evidence type="ECO:0000313" key="11">
    <source>
        <dbReference type="EMBL" id="KAK6349474.1"/>
    </source>
</evidence>
<dbReference type="InterPro" id="IPR009008">
    <property type="entry name" value="Val/Leu/Ile-tRNA-synth_edit"/>
</dbReference>
<dbReference type="CDD" id="cd07962">
    <property type="entry name" value="Anticodon_Ia_Val"/>
    <property type="match status" value="1"/>
</dbReference>
<keyword evidence="4" id="KW-0067">ATP-binding</keyword>
<evidence type="ECO:0000259" key="9">
    <source>
        <dbReference type="Pfam" id="PF00133"/>
    </source>
</evidence>